<sequence>MAEFFLDASIPMYASGREHPYKRPCVWIMTEITEGRLEVAIDTEIVQEILYRYGALQQWAMGAMLASNLLDIVPVVYPIQLKEARRAIQLFQQYGPQGVTARDVIHVAGMQNNGLTQILSTDAHFDLVKEVKRLDPKALLTKKGKNKSH</sequence>
<organism evidence="1 2">
    <name type="scientific">Fraserbacteria sp. (strain RBG_16_55_9)</name>
    <dbReference type="NCBI Taxonomy" id="1817864"/>
    <lineage>
        <taxon>Bacteria</taxon>
        <taxon>Candidatus Fraseribacteriota</taxon>
    </lineage>
</organism>
<evidence type="ECO:0000313" key="2">
    <source>
        <dbReference type="Proteomes" id="UP000179157"/>
    </source>
</evidence>
<name>A0A1F5UUI1_FRAXR</name>
<dbReference type="Proteomes" id="UP000179157">
    <property type="component" value="Unassembled WGS sequence"/>
</dbReference>
<dbReference type="PANTHER" id="PTHR38826:SF5">
    <property type="entry name" value="RIBONUCLEASE VAPC13"/>
    <property type="match status" value="1"/>
</dbReference>
<evidence type="ECO:0000313" key="1">
    <source>
        <dbReference type="EMBL" id="OGF54799.1"/>
    </source>
</evidence>
<dbReference type="InterPro" id="IPR029060">
    <property type="entry name" value="PIN-like_dom_sf"/>
</dbReference>
<dbReference type="Gene3D" id="3.40.50.1010">
    <property type="entry name" value="5'-nuclease"/>
    <property type="match status" value="1"/>
</dbReference>
<gene>
    <name evidence="1" type="ORF">A2Z21_09135</name>
</gene>
<dbReference type="EMBL" id="MFGX01000072">
    <property type="protein sequence ID" value="OGF54799.1"/>
    <property type="molecule type" value="Genomic_DNA"/>
</dbReference>
<dbReference type="STRING" id="1817864.A2Z21_09135"/>
<dbReference type="PANTHER" id="PTHR38826">
    <property type="entry name" value="RIBONUCLEASE VAPC13"/>
    <property type="match status" value="1"/>
</dbReference>
<reference evidence="1 2" key="1">
    <citation type="journal article" date="2016" name="Nat. Commun.">
        <title>Thousands of microbial genomes shed light on interconnected biogeochemical processes in an aquifer system.</title>
        <authorList>
            <person name="Anantharaman K."/>
            <person name="Brown C.T."/>
            <person name="Hug L.A."/>
            <person name="Sharon I."/>
            <person name="Castelle C.J."/>
            <person name="Probst A.J."/>
            <person name="Thomas B.C."/>
            <person name="Singh A."/>
            <person name="Wilkins M.J."/>
            <person name="Karaoz U."/>
            <person name="Brodie E.L."/>
            <person name="Williams K.H."/>
            <person name="Hubbard S.S."/>
            <person name="Banfield J.F."/>
        </authorList>
    </citation>
    <scope>NUCLEOTIDE SEQUENCE [LARGE SCALE GENOMIC DNA]</scope>
    <source>
        <strain evidence="2">RBG_16_55_9</strain>
    </source>
</reference>
<protein>
    <submittedName>
        <fullName evidence="1">Uncharacterized protein</fullName>
    </submittedName>
</protein>
<dbReference type="InterPro" id="IPR052106">
    <property type="entry name" value="PINc/VapC_TA"/>
</dbReference>
<proteinExistence type="predicted"/>
<dbReference type="SUPFAM" id="SSF88723">
    <property type="entry name" value="PIN domain-like"/>
    <property type="match status" value="1"/>
</dbReference>
<dbReference type="AlphaFoldDB" id="A0A1F5UUI1"/>
<comment type="caution">
    <text evidence="1">The sequence shown here is derived from an EMBL/GenBank/DDBJ whole genome shotgun (WGS) entry which is preliminary data.</text>
</comment>
<accession>A0A1F5UUI1</accession>